<name>A0ABV7NJX7_9SPHN</name>
<dbReference type="CDD" id="cd00093">
    <property type="entry name" value="HTH_XRE"/>
    <property type="match status" value="1"/>
</dbReference>
<evidence type="ECO:0000313" key="2">
    <source>
        <dbReference type="EMBL" id="MFC3442767.1"/>
    </source>
</evidence>
<dbReference type="InterPro" id="IPR039418">
    <property type="entry name" value="LexA-like"/>
</dbReference>
<protein>
    <submittedName>
        <fullName evidence="2">Helix-turn-helix transcriptional regulator</fullName>
    </submittedName>
</protein>
<accession>A0ABV7NJX7</accession>
<dbReference type="InterPro" id="IPR015927">
    <property type="entry name" value="Peptidase_S24_S26A/B/C"/>
</dbReference>
<dbReference type="InterPro" id="IPR001387">
    <property type="entry name" value="Cro/C1-type_HTH"/>
</dbReference>
<evidence type="ECO:0000313" key="3">
    <source>
        <dbReference type="Proteomes" id="UP001595681"/>
    </source>
</evidence>
<feature type="domain" description="Peptidase S24/S26A/S26B/S26C" evidence="1">
    <location>
        <begin position="180"/>
        <end position="250"/>
    </location>
</feature>
<dbReference type="Proteomes" id="UP001595681">
    <property type="component" value="Unassembled WGS sequence"/>
</dbReference>
<reference evidence="3" key="1">
    <citation type="journal article" date="2019" name="Int. J. Syst. Evol. Microbiol.">
        <title>The Global Catalogue of Microorganisms (GCM) 10K type strain sequencing project: providing services to taxonomists for standard genome sequencing and annotation.</title>
        <authorList>
            <consortium name="The Broad Institute Genomics Platform"/>
            <consortium name="The Broad Institute Genome Sequencing Center for Infectious Disease"/>
            <person name="Wu L."/>
            <person name="Ma J."/>
        </authorList>
    </citation>
    <scope>NUCLEOTIDE SEQUENCE [LARGE SCALE GENOMIC DNA]</scope>
    <source>
        <strain evidence="3">CCM 7491</strain>
    </source>
</reference>
<dbReference type="CDD" id="cd06529">
    <property type="entry name" value="S24_LexA-like"/>
    <property type="match status" value="1"/>
</dbReference>
<keyword evidence="3" id="KW-1185">Reference proteome</keyword>
<dbReference type="EMBL" id="JBHRVU010000004">
    <property type="protein sequence ID" value="MFC3442767.1"/>
    <property type="molecule type" value="Genomic_DNA"/>
</dbReference>
<dbReference type="Gene3D" id="2.10.109.10">
    <property type="entry name" value="Umud Fragment, subunit A"/>
    <property type="match status" value="1"/>
</dbReference>
<dbReference type="Pfam" id="PF00717">
    <property type="entry name" value="Peptidase_S24"/>
    <property type="match status" value="1"/>
</dbReference>
<proteinExistence type="predicted"/>
<evidence type="ECO:0000259" key="1">
    <source>
        <dbReference type="Pfam" id="PF00717"/>
    </source>
</evidence>
<dbReference type="InterPro" id="IPR036286">
    <property type="entry name" value="LexA/Signal_pep-like_sf"/>
</dbReference>
<dbReference type="SUPFAM" id="SSF51306">
    <property type="entry name" value="LexA/Signal peptidase"/>
    <property type="match status" value="1"/>
</dbReference>
<gene>
    <name evidence="2" type="ORF">ACFOKF_16450</name>
</gene>
<dbReference type="RefSeq" id="WP_380797005.1">
    <property type="nucleotide sequence ID" value="NZ_JBHRVU010000004.1"/>
</dbReference>
<organism evidence="2 3">
    <name type="scientific">Sphingobium rhizovicinum</name>
    <dbReference type="NCBI Taxonomy" id="432308"/>
    <lineage>
        <taxon>Bacteria</taxon>
        <taxon>Pseudomonadati</taxon>
        <taxon>Pseudomonadota</taxon>
        <taxon>Alphaproteobacteria</taxon>
        <taxon>Sphingomonadales</taxon>
        <taxon>Sphingomonadaceae</taxon>
        <taxon>Sphingobium</taxon>
    </lineage>
</organism>
<sequence length="281" mass="31138">MSTKTTGEILGELRDRSGMTLSEIARAAGYKGPSSVQMMFSPDYSVNPLNASIAERLAKAMVGKGAPPIRVEELFALSQPQAWTHTQYINWAREQKDEPRVIPTTDPKPPTAAQIMSHETDLSDVPRGMAAFMARDIEVFGSALAADIEFDDKGNAAFVEQTLFEMGEVITYARRPPGVSLNAKIYALYVSGSSMEPRYRPGDPLFVDTRRPPAIGDDVVVQLVNSDEEPHISTGLIKTLVRRTGSHLELEQYRPEIRFSVPMERVAHIHRVIPTKELFGI</sequence>
<comment type="caution">
    <text evidence="2">The sequence shown here is derived from an EMBL/GenBank/DDBJ whole genome shotgun (WGS) entry which is preliminary data.</text>
</comment>